<evidence type="ECO:0000313" key="3">
    <source>
        <dbReference type="RefSeq" id="XP_060676008.1"/>
    </source>
</evidence>
<accession>A0ABM4AH06</accession>
<dbReference type="SUPFAM" id="SSF51011">
    <property type="entry name" value="Glycosyl hydrolase domain"/>
    <property type="match status" value="1"/>
</dbReference>
<dbReference type="InterPro" id="IPR013780">
    <property type="entry name" value="Glyco_hydro_b"/>
</dbReference>
<name>A0ABM4AH06_ZIZJJ</name>
<dbReference type="Pfam" id="PF11852">
    <property type="entry name" value="Pullul_strch_C"/>
    <property type="match status" value="1"/>
</dbReference>
<dbReference type="Proteomes" id="UP001652623">
    <property type="component" value="Chromosome 8"/>
</dbReference>
<dbReference type="InterPro" id="IPR024561">
    <property type="entry name" value="Pullul_strch_C"/>
</dbReference>
<dbReference type="Gene3D" id="2.60.40.1180">
    <property type="entry name" value="Golgi alpha-mannosidase II"/>
    <property type="match status" value="1"/>
</dbReference>
<dbReference type="GeneID" id="132805144"/>
<reference evidence="3" key="1">
    <citation type="submission" date="2025-08" db="UniProtKB">
        <authorList>
            <consortium name="RefSeq"/>
        </authorList>
    </citation>
    <scope>IDENTIFICATION</scope>
    <source>
        <tissue evidence="3">Seedling</tissue>
    </source>
</reference>
<protein>
    <submittedName>
        <fullName evidence="3">Pullulanase 1, chloroplastic-like</fullName>
    </submittedName>
</protein>
<keyword evidence="2" id="KW-1185">Reference proteome</keyword>
<organism evidence="2 3">
    <name type="scientific">Ziziphus jujuba</name>
    <name type="common">Chinese jujube</name>
    <name type="synonym">Ziziphus sativa</name>
    <dbReference type="NCBI Taxonomy" id="326968"/>
    <lineage>
        <taxon>Eukaryota</taxon>
        <taxon>Viridiplantae</taxon>
        <taxon>Streptophyta</taxon>
        <taxon>Embryophyta</taxon>
        <taxon>Tracheophyta</taxon>
        <taxon>Spermatophyta</taxon>
        <taxon>Magnoliopsida</taxon>
        <taxon>eudicotyledons</taxon>
        <taxon>Gunneridae</taxon>
        <taxon>Pentapetalae</taxon>
        <taxon>rosids</taxon>
        <taxon>fabids</taxon>
        <taxon>Rosales</taxon>
        <taxon>Rhamnaceae</taxon>
        <taxon>Paliureae</taxon>
        <taxon>Ziziphus</taxon>
    </lineage>
</organism>
<proteinExistence type="predicted"/>
<evidence type="ECO:0000259" key="1">
    <source>
        <dbReference type="Pfam" id="PF11852"/>
    </source>
</evidence>
<feature type="domain" description="Alpha-1,6-glucosidases pullulanase-type C-terminal" evidence="1">
    <location>
        <begin position="1"/>
        <end position="84"/>
    </location>
</feature>
<sequence>MSIEDGHDGLPRLSQVDPIYSYIVVIINSCPSEISFLSPVLRARTLQLHPIQLTSTDYAVKDSTYETSTGCFNVPARTTSVFVELRKI</sequence>
<gene>
    <name evidence="3" type="primary">LOC132805144</name>
</gene>
<dbReference type="RefSeq" id="XP_060676008.1">
    <property type="nucleotide sequence ID" value="XM_060820025.1"/>
</dbReference>
<evidence type="ECO:0000313" key="2">
    <source>
        <dbReference type="Proteomes" id="UP001652623"/>
    </source>
</evidence>